<sequence>MGVRNDDKDSAEAGDKVASKEKEENNAKVLDNEVDTGEDTGGTGSDDEESDRSEAHDDSRVGQDESRKAHDDSRGTMEVSVDPPTVWHSSWEAWNSFFDTYKATTMKVLSVRETMKRDERNKRLL</sequence>
<feature type="compositionally biased region" description="Basic and acidic residues" evidence="1">
    <location>
        <begin position="1"/>
        <end position="26"/>
    </location>
</feature>
<organism evidence="2 3">
    <name type="scientific">Phytophthora megakarya</name>
    <dbReference type="NCBI Taxonomy" id="4795"/>
    <lineage>
        <taxon>Eukaryota</taxon>
        <taxon>Sar</taxon>
        <taxon>Stramenopiles</taxon>
        <taxon>Oomycota</taxon>
        <taxon>Peronosporomycetes</taxon>
        <taxon>Peronosporales</taxon>
        <taxon>Peronosporaceae</taxon>
        <taxon>Phytophthora</taxon>
    </lineage>
</organism>
<dbReference type="Proteomes" id="UP000198211">
    <property type="component" value="Unassembled WGS sequence"/>
</dbReference>
<reference evidence="3" key="1">
    <citation type="submission" date="2017-03" db="EMBL/GenBank/DDBJ databases">
        <title>Phytopthora megakarya and P. palmivora, two closely related causual agents of cacao black pod achieved similar genome size and gene model numbers by different mechanisms.</title>
        <authorList>
            <person name="Ali S."/>
            <person name="Shao J."/>
            <person name="Larry D.J."/>
            <person name="Kronmiller B."/>
            <person name="Shen D."/>
            <person name="Strem M.D."/>
            <person name="Melnick R.L."/>
            <person name="Guiltinan M.J."/>
            <person name="Tyler B.M."/>
            <person name="Meinhardt L.W."/>
            <person name="Bailey B.A."/>
        </authorList>
    </citation>
    <scope>NUCLEOTIDE SEQUENCE [LARGE SCALE GENOMIC DNA]</scope>
    <source>
        <strain evidence="3">zdho120</strain>
    </source>
</reference>
<feature type="compositionally biased region" description="Basic and acidic residues" evidence="1">
    <location>
        <begin position="52"/>
        <end position="75"/>
    </location>
</feature>
<feature type="region of interest" description="Disordered" evidence="1">
    <location>
        <begin position="1"/>
        <end position="82"/>
    </location>
</feature>
<evidence type="ECO:0000313" key="3">
    <source>
        <dbReference type="Proteomes" id="UP000198211"/>
    </source>
</evidence>
<evidence type="ECO:0000256" key="1">
    <source>
        <dbReference type="SAM" id="MobiDB-lite"/>
    </source>
</evidence>
<name>A0A225V807_9STRA</name>
<dbReference type="EMBL" id="NBNE01006724">
    <property type="protein sequence ID" value="OWZ01611.1"/>
    <property type="molecule type" value="Genomic_DNA"/>
</dbReference>
<comment type="caution">
    <text evidence="2">The sequence shown here is derived from an EMBL/GenBank/DDBJ whole genome shotgun (WGS) entry which is preliminary data.</text>
</comment>
<gene>
    <name evidence="2" type="ORF">PHMEG_00026963</name>
</gene>
<protein>
    <submittedName>
        <fullName evidence="2">Uncharacterized protein</fullName>
    </submittedName>
</protein>
<accession>A0A225V807</accession>
<proteinExistence type="predicted"/>
<evidence type="ECO:0000313" key="2">
    <source>
        <dbReference type="EMBL" id="OWZ01611.1"/>
    </source>
</evidence>
<keyword evidence="3" id="KW-1185">Reference proteome</keyword>
<dbReference type="AlphaFoldDB" id="A0A225V807"/>